<dbReference type="AlphaFoldDB" id="A0A7J8LC94"/>
<organism evidence="1 2">
    <name type="scientific">Gossypium lobatum</name>
    <dbReference type="NCBI Taxonomy" id="34289"/>
    <lineage>
        <taxon>Eukaryota</taxon>
        <taxon>Viridiplantae</taxon>
        <taxon>Streptophyta</taxon>
        <taxon>Embryophyta</taxon>
        <taxon>Tracheophyta</taxon>
        <taxon>Spermatophyta</taxon>
        <taxon>Magnoliopsida</taxon>
        <taxon>eudicotyledons</taxon>
        <taxon>Gunneridae</taxon>
        <taxon>Pentapetalae</taxon>
        <taxon>rosids</taxon>
        <taxon>malvids</taxon>
        <taxon>Malvales</taxon>
        <taxon>Malvaceae</taxon>
        <taxon>Malvoideae</taxon>
        <taxon>Gossypium</taxon>
    </lineage>
</organism>
<keyword evidence="2" id="KW-1185">Reference proteome</keyword>
<reference evidence="1 2" key="1">
    <citation type="journal article" date="2019" name="Genome Biol. Evol.">
        <title>Insights into the evolution of the New World diploid cottons (Gossypium, subgenus Houzingenia) based on genome sequencing.</title>
        <authorList>
            <person name="Grover C.E."/>
            <person name="Arick M.A. 2nd"/>
            <person name="Thrash A."/>
            <person name="Conover J.L."/>
            <person name="Sanders W.S."/>
            <person name="Peterson D.G."/>
            <person name="Frelichowski J.E."/>
            <person name="Scheffler J.A."/>
            <person name="Scheffler B.E."/>
            <person name="Wendel J.F."/>
        </authorList>
    </citation>
    <scope>NUCLEOTIDE SEQUENCE [LARGE SCALE GENOMIC DNA]</scope>
    <source>
        <strain evidence="1">157</strain>
        <tissue evidence="1">Leaf</tissue>
    </source>
</reference>
<gene>
    <name evidence="1" type="ORF">Golob_021049</name>
</gene>
<dbReference type="EMBL" id="JABEZX010000002">
    <property type="protein sequence ID" value="MBA0550070.1"/>
    <property type="molecule type" value="Genomic_DNA"/>
</dbReference>
<sequence>MLMSSKPAAGTCLRCRSGASVGLMK</sequence>
<comment type="caution">
    <text evidence="1">The sequence shown here is derived from an EMBL/GenBank/DDBJ whole genome shotgun (WGS) entry which is preliminary data.</text>
</comment>
<feature type="non-terminal residue" evidence="1">
    <location>
        <position position="25"/>
    </location>
</feature>
<proteinExistence type="predicted"/>
<accession>A0A7J8LC94</accession>
<evidence type="ECO:0000313" key="2">
    <source>
        <dbReference type="Proteomes" id="UP000593572"/>
    </source>
</evidence>
<protein>
    <submittedName>
        <fullName evidence="1">Uncharacterized protein</fullName>
    </submittedName>
</protein>
<evidence type="ECO:0000313" key="1">
    <source>
        <dbReference type="EMBL" id="MBA0550070.1"/>
    </source>
</evidence>
<name>A0A7J8LC94_9ROSI</name>
<dbReference type="Proteomes" id="UP000593572">
    <property type="component" value="Unassembled WGS sequence"/>
</dbReference>